<evidence type="ECO:0000313" key="6">
    <source>
        <dbReference type="Proteomes" id="UP001301869"/>
    </source>
</evidence>
<dbReference type="PROSITE" id="PS51462">
    <property type="entry name" value="NUDIX"/>
    <property type="match status" value="1"/>
</dbReference>
<dbReference type="SUPFAM" id="SSF55811">
    <property type="entry name" value="Nudix"/>
    <property type="match status" value="1"/>
</dbReference>
<dbReference type="GO" id="GO:0016787">
    <property type="term" value="F:hydrolase activity"/>
    <property type="evidence" value="ECO:0007669"/>
    <property type="project" value="UniProtKB-KW"/>
</dbReference>
<dbReference type="RefSeq" id="WP_311882138.1">
    <property type="nucleotide sequence ID" value="NZ_CP119391.1"/>
</dbReference>
<feature type="domain" description="Nudix hydrolase" evidence="4">
    <location>
        <begin position="15"/>
        <end position="145"/>
    </location>
</feature>
<comment type="cofactor">
    <cofactor evidence="1">
        <name>Mg(2+)</name>
        <dbReference type="ChEBI" id="CHEBI:18420"/>
    </cofactor>
</comment>
<protein>
    <submittedName>
        <fullName evidence="5">NUDIX hydrolase</fullName>
    </submittedName>
</protein>
<dbReference type="PRINTS" id="PR00502">
    <property type="entry name" value="NUDIXFAMILY"/>
</dbReference>
<evidence type="ECO:0000313" key="5">
    <source>
        <dbReference type="EMBL" id="WNK19058.1"/>
    </source>
</evidence>
<organism evidence="5 6">
    <name type="scientific">Halomonas piscis</name>
    <dbReference type="NCBI Taxonomy" id="3031727"/>
    <lineage>
        <taxon>Bacteria</taxon>
        <taxon>Pseudomonadati</taxon>
        <taxon>Pseudomonadota</taxon>
        <taxon>Gammaproteobacteria</taxon>
        <taxon>Oceanospirillales</taxon>
        <taxon>Halomonadaceae</taxon>
        <taxon>Halomonas</taxon>
    </lineage>
</organism>
<dbReference type="InterPro" id="IPR020084">
    <property type="entry name" value="NUDIX_hydrolase_CS"/>
</dbReference>
<dbReference type="Pfam" id="PF00293">
    <property type="entry name" value="NUDIX"/>
    <property type="match status" value="1"/>
</dbReference>
<comment type="similarity">
    <text evidence="3">Belongs to the Nudix hydrolase family.</text>
</comment>
<dbReference type="PANTHER" id="PTHR43736">
    <property type="entry name" value="ADP-RIBOSE PYROPHOSPHATASE"/>
    <property type="match status" value="1"/>
</dbReference>
<dbReference type="Gene3D" id="3.90.79.10">
    <property type="entry name" value="Nucleoside Triphosphate Pyrophosphohydrolase"/>
    <property type="match status" value="1"/>
</dbReference>
<proteinExistence type="inferred from homology"/>
<sequence>MAEKQQQTQQSGAVRPVPAVISVVVKGESVLLVKRSKPPDAGRWGFPGGKIEPGETVHEAAVRELCEETGLSAAAERVLTALDVLDRDAGAVLKHHFVLIAVLCRDPEGSLVAASDALDARWFRLDEIENPALATSASVIDLAREAVAG</sequence>
<dbReference type="InterPro" id="IPR000086">
    <property type="entry name" value="NUDIX_hydrolase_dom"/>
</dbReference>
<dbReference type="CDD" id="cd04673">
    <property type="entry name" value="NUDIX_ADPRase"/>
    <property type="match status" value="1"/>
</dbReference>
<gene>
    <name evidence="5" type="ORF">P1P91_09205</name>
</gene>
<keyword evidence="2 3" id="KW-0378">Hydrolase</keyword>
<dbReference type="Proteomes" id="UP001301869">
    <property type="component" value="Chromosome"/>
</dbReference>
<dbReference type="InterPro" id="IPR020476">
    <property type="entry name" value="Nudix_hydrolase"/>
</dbReference>
<dbReference type="EMBL" id="CP119391">
    <property type="protein sequence ID" value="WNK19058.1"/>
    <property type="molecule type" value="Genomic_DNA"/>
</dbReference>
<dbReference type="InterPro" id="IPR015797">
    <property type="entry name" value="NUDIX_hydrolase-like_dom_sf"/>
</dbReference>
<evidence type="ECO:0000256" key="3">
    <source>
        <dbReference type="RuleBase" id="RU003476"/>
    </source>
</evidence>
<evidence type="ECO:0000256" key="2">
    <source>
        <dbReference type="ARBA" id="ARBA00022801"/>
    </source>
</evidence>
<evidence type="ECO:0000259" key="4">
    <source>
        <dbReference type="PROSITE" id="PS51462"/>
    </source>
</evidence>
<dbReference type="PANTHER" id="PTHR43736:SF1">
    <property type="entry name" value="DIHYDRONEOPTERIN TRIPHOSPHATE DIPHOSPHATASE"/>
    <property type="match status" value="1"/>
</dbReference>
<dbReference type="PROSITE" id="PS00893">
    <property type="entry name" value="NUDIX_BOX"/>
    <property type="match status" value="1"/>
</dbReference>
<reference evidence="5 6" key="1">
    <citation type="submission" date="2023-03" db="EMBL/GenBank/DDBJ databases">
        <title>Halomonas sp. nov., isolated from Korean tranditional fermented seafood 'Jeotgal'.</title>
        <authorList>
            <person name="Kim B."/>
            <person name="Shin N.-R."/>
        </authorList>
    </citation>
    <scope>NUCLEOTIDE SEQUENCE [LARGE SCALE GENOMIC DNA]</scope>
    <source>
        <strain evidence="5 6">SG2L-4</strain>
    </source>
</reference>
<name>A0ABY9YWW0_9GAMM</name>
<accession>A0ABY9YWW0</accession>
<keyword evidence="6" id="KW-1185">Reference proteome</keyword>
<evidence type="ECO:0000256" key="1">
    <source>
        <dbReference type="ARBA" id="ARBA00001946"/>
    </source>
</evidence>